<dbReference type="AlphaFoldDB" id="A0A6P8BB16"/>
<name>A0A6P8BB16_PYRGI</name>
<evidence type="ECO:0000313" key="3">
    <source>
        <dbReference type="RefSeq" id="XP_030984377.1"/>
    </source>
</evidence>
<reference evidence="3" key="1">
    <citation type="journal article" date="2019" name="Mol. Biol. Evol.">
        <title>Blast fungal genomes show frequent chromosomal changes, gene gains and losses, and effector gene turnover.</title>
        <authorList>
            <person name="Gomez Luciano L.B."/>
            <person name="Jason Tsai I."/>
            <person name="Chuma I."/>
            <person name="Tosa Y."/>
            <person name="Chen Y.H."/>
            <person name="Li J.Y."/>
            <person name="Li M.Y."/>
            <person name="Jade Lu M.Y."/>
            <person name="Nakayashiki H."/>
            <person name="Li W.H."/>
        </authorList>
    </citation>
    <scope>NUCLEOTIDE SEQUENCE</scope>
    <source>
        <strain evidence="3">NI907</strain>
    </source>
</reference>
<gene>
    <name evidence="3" type="ORF">PgNI_05055</name>
</gene>
<feature type="chain" id="PRO_5028050344" evidence="1">
    <location>
        <begin position="22"/>
        <end position="233"/>
    </location>
</feature>
<evidence type="ECO:0000313" key="2">
    <source>
        <dbReference type="Proteomes" id="UP000515153"/>
    </source>
</evidence>
<accession>A0A6P8BB16</accession>
<dbReference type="GeneID" id="41960005"/>
<feature type="signal peptide" evidence="1">
    <location>
        <begin position="1"/>
        <end position="21"/>
    </location>
</feature>
<dbReference type="RefSeq" id="XP_030984377.1">
    <property type="nucleotide sequence ID" value="XM_031125096.1"/>
</dbReference>
<reference evidence="3" key="3">
    <citation type="submission" date="2025-08" db="UniProtKB">
        <authorList>
            <consortium name="RefSeq"/>
        </authorList>
    </citation>
    <scope>IDENTIFICATION</scope>
    <source>
        <strain evidence="3">NI907</strain>
    </source>
</reference>
<dbReference type="KEGG" id="pgri:PgNI_05055"/>
<proteinExistence type="predicted"/>
<keyword evidence="2" id="KW-1185">Reference proteome</keyword>
<sequence>MQLSNILRAAVFTLAAVPSGADIIDCVIGLTYKGNWVTGQLVKTSPFKDPPDVFRFTAGYHLIQAYVNTVCGWKEYPLWSPINSELYRSVRDDCGSHLADTATIVPEAVQSLQCSWEMDTFSALRANKHYTTPSGCTWVYNSLRPPRRLKLQPSPLLLIRALRFVRPTHQEKMLISRLIAILVTISLASAAYTGPCEESNCGASGQNCTSGYLCVPYPHMDQELREGCTCSIA</sequence>
<keyword evidence="1" id="KW-0732">Signal</keyword>
<organism evidence="2 3">
    <name type="scientific">Pyricularia grisea</name>
    <name type="common">Crabgrass-specific blast fungus</name>
    <name type="synonym">Magnaporthe grisea</name>
    <dbReference type="NCBI Taxonomy" id="148305"/>
    <lineage>
        <taxon>Eukaryota</taxon>
        <taxon>Fungi</taxon>
        <taxon>Dikarya</taxon>
        <taxon>Ascomycota</taxon>
        <taxon>Pezizomycotina</taxon>
        <taxon>Sordariomycetes</taxon>
        <taxon>Sordariomycetidae</taxon>
        <taxon>Magnaporthales</taxon>
        <taxon>Pyriculariaceae</taxon>
        <taxon>Pyricularia</taxon>
    </lineage>
</organism>
<dbReference type="Proteomes" id="UP000515153">
    <property type="component" value="Unplaced"/>
</dbReference>
<evidence type="ECO:0000256" key="1">
    <source>
        <dbReference type="SAM" id="SignalP"/>
    </source>
</evidence>
<reference evidence="3" key="2">
    <citation type="submission" date="2019-10" db="EMBL/GenBank/DDBJ databases">
        <authorList>
            <consortium name="NCBI Genome Project"/>
        </authorList>
    </citation>
    <scope>NUCLEOTIDE SEQUENCE</scope>
    <source>
        <strain evidence="3">NI907</strain>
    </source>
</reference>
<protein>
    <submittedName>
        <fullName evidence="3">Uncharacterized protein</fullName>
    </submittedName>
</protein>